<dbReference type="InterPro" id="IPR004007">
    <property type="entry name" value="DhaL_dom"/>
</dbReference>
<dbReference type="EMBL" id="ABCC02000039">
    <property type="protein sequence ID" value="EDP14368.1"/>
    <property type="molecule type" value="Genomic_DNA"/>
</dbReference>
<proteinExistence type="predicted"/>
<comment type="caution">
    <text evidence="10">The sequence shown here is derived from an EMBL/GenBank/DDBJ whole genome shotgun (WGS) entry which is preliminary data.</text>
</comment>
<comment type="catalytic activity">
    <reaction evidence="1">
        <text>dihydroxyacetone + phosphoenolpyruvate = dihydroxyacetone phosphate + pyruvate</text>
        <dbReference type="Rhea" id="RHEA:18381"/>
        <dbReference type="ChEBI" id="CHEBI:15361"/>
        <dbReference type="ChEBI" id="CHEBI:16016"/>
        <dbReference type="ChEBI" id="CHEBI:57642"/>
        <dbReference type="ChEBI" id="CHEBI:58702"/>
        <dbReference type="EC" id="2.7.1.121"/>
    </reaction>
</comment>
<sequence length="219" mass="23391">MSNLGKMHERRLHMLLSKPEITKMFRKAAQVWNENKDYLSEIDSRFGDGDHGVTIGKIAGLIEKSLDGWDDDDVETFLEDLGDNTMEIGGGSAGPLYGTMIGGLSGPLEGNKPIDAGTLKEMFTECLSAMEDITNAGVGDKTMMDALIPAVEAAQKAKDDVMAVLEAAKGAAARGAKESEQYVSKYGRARSYKEKTIGTPDAGAVSTSLFFAGLCDGLK</sequence>
<organism evidence="10 11">
    <name type="scientific">Enterocloster bolteae (strain ATCC BAA-613 / DSM 15670 / CCUG 46953 / JCM 12243 / WAL 16351)</name>
    <name type="common">Clostridium bolteae</name>
    <dbReference type="NCBI Taxonomy" id="411902"/>
    <lineage>
        <taxon>Bacteria</taxon>
        <taxon>Bacillati</taxon>
        <taxon>Bacillota</taxon>
        <taxon>Clostridia</taxon>
        <taxon>Lachnospirales</taxon>
        <taxon>Lachnospiraceae</taxon>
        <taxon>Enterocloster</taxon>
    </lineage>
</organism>
<evidence type="ECO:0000256" key="8">
    <source>
        <dbReference type="ARBA" id="ARBA00055771"/>
    </source>
</evidence>
<dbReference type="AlphaFoldDB" id="A8RXP3"/>
<dbReference type="PANTHER" id="PTHR28629">
    <property type="entry name" value="TRIOKINASE/FMN CYCLASE"/>
    <property type="match status" value="1"/>
</dbReference>
<dbReference type="GO" id="GO:0005829">
    <property type="term" value="C:cytosol"/>
    <property type="evidence" value="ECO:0007669"/>
    <property type="project" value="TreeGrafter"/>
</dbReference>
<evidence type="ECO:0000256" key="2">
    <source>
        <dbReference type="ARBA" id="ARBA00004745"/>
    </source>
</evidence>
<dbReference type="EC" id="2.7.1.121" evidence="3"/>
<comment type="function">
    <text evidence="8">ADP-binding subunit of the dihydroxyacetone kinase, which is responsible for the phosphoenolpyruvate (PEP)-dependent phosphorylation of dihydroxyacetone. DhaL-ADP is converted to DhaL-ATP via a phosphoryl group transfer from DhaM and transmits it to dihydroxyacetone binds to DhaK.</text>
</comment>
<reference evidence="10 11" key="2">
    <citation type="submission" date="2007-09" db="EMBL/GenBank/DDBJ databases">
        <title>Draft genome sequence of Clostridium bolteae (ATCC BAA-613).</title>
        <authorList>
            <person name="Sudarsanam P."/>
            <person name="Ley R."/>
            <person name="Guruge J."/>
            <person name="Turnbaugh P.J."/>
            <person name="Mahowald M."/>
            <person name="Liep D."/>
            <person name="Gordon J."/>
        </authorList>
    </citation>
    <scope>NUCLEOTIDE SEQUENCE [LARGE SCALE GENOMIC DNA]</scope>
    <source>
        <strain evidence="11">ATCC BAA-613 / DSM 15670 / CCUG 46953 / JCM 12243 / WAL 16351</strain>
    </source>
</reference>
<dbReference type="GO" id="GO:0004371">
    <property type="term" value="F:glycerone kinase activity"/>
    <property type="evidence" value="ECO:0007669"/>
    <property type="project" value="InterPro"/>
</dbReference>
<reference evidence="10 11" key="1">
    <citation type="submission" date="2007-08" db="EMBL/GenBank/DDBJ databases">
        <authorList>
            <person name="Fulton L."/>
            <person name="Clifton S."/>
            <person name="Fulton B."/>
            <person name="Xu J."/>
            <person name="Minx P."/>
            <person name="Pepin K.H."/>
            <person name="Johnson M."/>
            <person name="Thiruvilangam P."/>
            <person name="Bhonagiri V."/>
            <person name="Nash W.E."/>
            <person name="Mardis E.R."/>
            <person name="Wilson R.K."/>
        </authorList>
    </citation>
    <scope>NUCLEOTIDE SEQUENCE [LARGE SCALE GENOMIC DNA]</scope>
    <source>
        <strain evidence="11">ATCC BAA-613 / DSM 15670 / CCUG 46953 / JCM 12243 / WAL 16351</strain>
    </source>
</reference>
<feature type="domain" description="DhaL" evidence="9">
    <location>
        <begin position="19"/>
        <end position="216"/>
    </location>
</feature>
<evidence type="ECO:0000256" key="4">
    <source>
        <dbReference type="ARBA" id="ARBA00022679"/>
    </source>
</evidence>
<dbReference type="PaxDb" id="411902-CLOBOL_04910"/>
<keyword evidence="6" id="KW-0319">Glycerol metabolism</keyword>
<name>A8RXP3_ENTBW</name>
<evidence type="ECO:0000256" key="5">
    <source>
        <dbReference type="ARBA" id="ARBA00022777"/>
    </source>
</evidence>
<dbReference type="Proteomes" id="UP000005396">
    <property type="component" value="Unassembled WGS sequence"/>
</dbReference>
<evidence type="ECO:0000256" key="6">
    <source>
        <dbReference type="ARBA" id="ARBA00022798"/>
    </source>
</evidence>
<evidence type="ECO:0000313" key="10">
    <source>
        <dbReference type="EMBL" id="EDP14368.1"/>
    </source>
</evidence>
<evidence type="ECO:0000313" key="11">
    <source>
        <dbReference type="Proteomes" id="UP000005396"/>
    </source>
</evidence>
<dbReference type="InterPro" id="IPR050861">
    <property type="entry name" value="Dihydroxyacetone_Kinase"/>
</dbReference>
<dbReference type="GO" id="GO:0047324">
    <property type="term" value="F:phosphoenolpyruvate-glycerone phosphotransferase activity"/>
    <property type="evidence" value="ECO:0007669"/>
    <property type="project" value="UniProtKB-EC"/>
</dbReference>
<dbReference type="Pfam" id="PF02734">
    <property type="entry name" value="Dak2"/>
    <property type="match status" value="1"/>
</dbReference>
<comment type="subunit">
    <text evidence="7">Homodimer. The dihydroxyacetone kinase complex is composed of a homodimer of DhaM, a homodimer of DhaK and the subunit DhaL.</text>
</comment>
<dbReference type="PANTHER" id="PTHR28629:SF4">
    <property type="entry name" value="TRIOKINASE_FMN CYCLASE"/>
    <property type="match status" value="1"/>
</dbReference>
<dbReference type="Gene3D" id="1.25.40.340">
    <property type="match status" value="1"/>
</dbReference>
<evidence type="ECO:0000256" key="1">
    <source>
        <dbReference type="ARBA" id="ARBA00001113"/>
    </source>
</evidence>
<dbReference type="HOGENOM" id="CLU_066424_5_0_9"/>
<evidence type="ECO:0000256" key="7">
    <source>
        <dbReference type="ARBA" id="ARBA00046577"/>
    </source>
</evidence>
<dbReference type="SUPFAM" id="SSF101473">
    <property type="entry name" value="DhaL-like"/>
    <property type="match status" value="1"/>
</dbReference>
<evidence type="ECO:0000259" key="9">
    <source>
        <dbReference type="PROSITE" id="PS51480"/>
    </source>
</evidence>
<protein>
    <recommendedName>
        <fullName evidence="3">phosphoenolpyruvate--glycerone phosphotransferase</fullName>
        <ecNumber evidence="3">2.7.1.121</ecNumber>
    </recommendedName>
</protein>
<keyword evidence="5" id="KW-0418">Kinase</keyword>
<dbReference type="eggNOG" id="COG1461">
    <property type="taxonomic scope" value="Bacteria"/>
</dbReference>
<dbReference type="PROSITE" id="PS51480">
    <property type="entry name" value="DHAL"/>
    <property type="match status" value="1"/>
</dbReference>
<gene>
    <name evidence="10" type="ORF">CLOBOL_04910</name>
</gene>
<keyword evidence="4" id="KW-0808">Transferase</keyword>
<dbReference type="SMART" id="SM01120">
    <property type="entry name" value="Dak2"/>
    <property type="match status" value="1"/>
</dbReference>
<dbReference type="FunFam" id="1.25.40.340:FF:000002">
    <property type="entry name" value="Dihydroxyacetone kinase, L subunit"/>
    <property type="match status" value="1"/>
</dbReference>
<comment type="pathway">
    <text evidence="2">Polyol metabolism; glycerol degradation.</text>
</comment>
<dbReference type="InterPro" id="IPR036117">
    <property type="entry name" value="DhaL_dom_sf"/>
</dbReference>
<dbReference type="GO" id="GO:0019563">
    <property type="term" value="P:glycerol catabolic process"/>
    <property type="evidence" value="ECO:0007669"/>
    <property type="project" value="TreeGrafter"/>
</dbReference>
<accession>A8RXP3</accession>
<evidence type="ECO:0000256" key="3">
    <source>
        <dbReference type="ARBA" id="ARBA00012095"/>
    </source>
</evidence>